<dbReference type="CDD" id="cd15798">
    <property type="entry name" value="PMEI-like_3"/>
    <property type="match status" value="1"/>
</dbReference>
<dbReference type="AlphaFoldDB" id="A0A699RE75"/>
<dbReference type="Gene3D" id="1.20.140.40">
    <property type="entry name" value="Invertase/pectin methylesterase inhibitor family protein"/>
    <property type="match status" value="1"/>
</dbReference>
<protein>
    <submittedName>
        <fullName evidence="3">Pectinesterase-like</fullName>
    </submittedName>
</protein>
<dbReference type="GO" id="GO:0004857">
    <property type="term" value="F:enzyme inhibitor activity"/>
    <property type="evidence" value="ECO:0007669"/>
    <property type="project" value="InterPro"/>
</dbReference>
<dbReference type="SUPFAM" id="SSF101148">
    <property type="entry name" value="Plant invertase/pectin methylesterase inhibitor"/>
    <property type="match status" value="1"/>
</dbReference>
<dbReference type="InterPro" id="IPR006501">
    <property type="entry name" value="Pectinesterase_inhib_dom"/>
</dbReference>
<feature type="non-terminal residue" evidence="3">
    <location>
        <position position="112"/>
    </location>
</feature>
<dbReference type="Pfam" id="PF04043">
    <property type="entry name" value="PMEI"/>
    <property type="match status" value="1"/>
</dbReference>
<evidence type="ECO:0000313" key="3">
    <source>
        <dbReference type="EMBL" id="GFC84255.1"/>
    </source>
</evidence>
<dbReference type="InterPro" id="IPR035513">
    <property type="entry name" value="Invertase/methylesterase_inhib"/>
</dbReference>
<proteinExistence type="predicted"/>
<dbReference type="SMART" id="SM00856">
    <property type="entry name" value="PMEI"/>
    <property type="match status" value="1"/>
</dbReference>
<feature type="domain" description="Pectinesterase inhibitor" evidence="2">
    <location>
        <begin position="1"/>
        <end position="100"/>
    </location>
</feature>
<comment type="caution">
    <text evidence="3">The sequence shown here is derived from an EMBL/GenBank/DDBJ whole genome shotgun (WGS) entry which is preliminary data.</text>
</comment>
<keyword evidence="1" id="KW-0732">Signal</keyword>
<dbReference type="NCBIfam" id="TIGR01614">
    <property type="entry name" value="PME_inhib"/>
    <property type="match status" value="1"/>
</dbReference>
<name>A0A699RE75_TANCI</name>
<accession>A0A699RE75</accession>
<gene>
    <name evidence="3" type="ORF">Tci_856225</name>
</gene>
<organism evidence="3">
    <name type="scientific">Tanacetum cinerariifolium</name>
    <name type="common">Dalmatian daisy</name>
    <name type="synonym">Chrysanthemum cinerariifolium</name>
    <dbReference type="NCBI Taxonomy" id="118510"/>
    <lineage>
        <taxon>Eukaryota</taxon>
        <taxon>Viridiplantae</taxon>
        <taxon>Streptophyta</taxon>
        <taxon>Embryophyta</taxon>
        <taxon>Tracheophyta</taxon>
        <taxon>Spermatophyta</taxon>
        <taxon>Magnoliopsida</taxon>
        <taxon>eudicotyledons</taxon>
        <taxon>Gunneridae</taxon>
        <taxon>Pentapetalae</taxon>
        <taxon>asterids</taxon>
        <taxon>campanulids</taxon>
        <taxon>Asterales</taxon>
        <taxon>Asteraceae</taxon>
        <taxon>Asteroideae</taxon>
        <taxon>Anthemideae</taxon>
        <taxon>Anthemidinae</taxon>
        <taxon>Tanacetum</taxon>
    </lineage>
</organism>
<reference evidence="3" key="1">
    <citation type="journal article" date="2019" name="Sci. Rep.">
        <title>Draft genome of Tanacetum cinerariifolium, the natural source of mosquito coil.</title>
        <authorList>
            <person name="Yamashiro T."/>
            <person name="Shiraishi A."/>
            <person name="Satake H."/>
            <person name="Nakayama K."/>
        </authorList>
    </citation>
    <scope>NUCLEOTIDE SEQUENCE</scope>
</reference>
<sequence>FNVTAIRKKLRNLSDLENHALDDCHTLFVETVNVLQSAVKGLKGEVKKHDDLQTLLSAAMTNQATCLDGFAFSKSRNKIRRYFRKSLRDISRQISNSLALLKEVNGTSKAKT</sequence>
<feature type="non-terminal residue" evidence="3">
    <location>
        <position position="1"/>
    </location>
</feature>
<dbReference type="PANTHER" id="PTHR31080">
    <property type="entry name" value="PECTINESTERASE INHIBITOR-LIKE"/>
    <property type="match status" value="1"/>
</dbReference>
<evidence type="ECO:0000256" key="1">
    <source>
        <dbReference type="ARBA" id="ARBA00022729"/>
    </source>
</evidence>
<evidence type="ECO:0000259" key="2">
    <source>
        <dbReference type="SMART" id="SM00856"/>
    </source>
</evidence>
<dbReference type="InterPro" id="IPR051955">
    <property type="entry name" value="PME_Inhibitor"/>
</dbReference>
<dbReference type="EMBL" id="BKCJ011093693">
    <property type="protein sequence ID" value="GFC84255.1"/>
    <property type="molecule type" value="Genomic_DNA"/>
</dbReference>